<reference evidence="1" key="1">
    <citation type="journal article" date="2019" name="Sci. Rep.">
        <title>Draft genome of Tanacetum cinerariifolium, the natural source of mosquito coil.</title>
        <authorList>
            <person name="Yamashiro T."/>
            <person name="Shiraishi A."/>
            <person name="Satake H."/>
            <person name="Nakayama K."/>
        </authorList>
    </citation>
    <scope>NUCLEOTIDE SEQUENCE</scope>
</reference>
<name>A0A6L2LZN6_TANCI</name>
<organism evidence="1">
    <name type="scientific">Tanacetum cinerariifolium</name>
    <name type="common">Dalmatian daisy</name>
    <name type="synonym">Chrysanthemum cinerariifolium</name>
    <dbReference type="NCBI Taxonomy" id="118510"/>
    <lineage>
        <taxon>Eukaryota</taxon>
        <taxon>Viridiplantae</taxon>
        <taxon>Streptophyta</taxon>
        <taxon>Embryophyta</taxon>
        <taxon>Tracheophyta</taxon>
        <taxon>Spermatophyta</taxon>
        <taxon>Magnoliopsida</taxon>
        <taxon>eudicotyledons</taxon>
        <taxon>Gunneridae</taxon>
        <taxon>Pentapetalae</taxon>
        <taxon>asterids</taxon>
        <taxon>campanulids</taxon>
        <taxon>Asterales</taxon>
        <taxon>Asteraceae</taxon>
        <taxon>Asteroideae</taxon>
        <taxon>Anthemideae</taxon>
        <taxon>Anthemidinae</taxon>
        <taxon>Tanacetum</taxon>
    </lineage>
</organism>
<evidence type="ECO:0000313" key="1">
    <source>
        <dbReference type="EMBL" id="GEU67158.1"/>
    </source>
</evidence>
<sequence length="118" mass="13582">KTITDLIKVTIAVNGDVYRIDISTNTRQFNMVQKRKSSRMMFHLNNNTNQLVKFNDGRRRLELKVKSLMMVDRRSKEDYVQQVFSKIREGLTVLYGGRSGVPTVFVFGSGGDGFWEEA</sequence>
<gene>
    <name evidence="1" type="ORF">Tci_039136</name>
</gene>
<protein>
    <submittedName>
        <fullName evidence="1">Uncharacterized protein</fullName>
    </submittedName>
</protein>
<accession>A0A6L2LZN6</accession>
<comment type="caution">
    <text evidence="1">The sequence shown here is derived from an EMBL/GenBank/DDBJ whole genome shotgun (WGS) entry which is preliminary data.</text>
</comment>
<feature type="non-terminal residue" evidence="1">
    <location>
        <position position="1"/>
    </location>
</feature>
<proteinExistence type="predicted"/>
<dbReference type="AlphaFoldDB" id="A0A6L2LZN6"/>
<dbReference type="EMBL" id="BKCJ010005513">
    <property type="protein sequence ID" value="GEU67158.1"/>
    <property type="molecule type" value="Genomic_DNA"/>
</dbReference>